<comment type="caution">
    <text evidence="1">The sequence shown here is derived from an EMBL/GenBank/DDBJ whole genome shotgun (WGS) entry which is preliminary data.</text>
</comment>
<dbReference type="EMBL" id="JADBGG010000059">
    <property type="protein sequence ID" value="MBE1427326.1"/>
    <property type="molecule type" value="Genomic_DNA"/>
</dbReference>
<organism evidence="1 2">
    <name type="scientific">Desulfomicrobium macestii</name>
    <dbReference type="NCBI Taxonomy" id="90731"/>
    <lineage>
        <taxon>Bacteria</taxon>
        <taxon>Pseudomonadati</taxon>
        <taxon>Thermodesulfobacteriota</taxon>
        <taxon>Desulfovibrionia</taxon>
        <taxon>Desulfovibrionales</taxon>
        <taxon>Desulfomicrobiaceae</taxon>
        <taxon>Desulfomicrobium</taxon>
    </lineage>
</organism>
<evidence type="ECO:0000313" key="2">
    <source>
        <dbReference type="Proteomes" id="UP000639010"/>
    </source>
</evidence>
<dbReference type="RefSeq" id="WP_192625073.1">
    <property type="nucleotide sequence ID" value="NZ_JADBGG010000059.1"/>
</dbReference>
<accession>A0ABR9H9B3</accession>
<keyword evidence="2" id="KW-1185">Reference proteome</keyword>
<evidence type="ECO:0000313" key="1">
    <source>
        <dbReference type="EMBL" id="MBE1427326.1"/>
    </source>
</evidence>
<reference evidence="1 2" key="1">
    <citation type="submission" date="2020-10" db="EMBL/GenBank/DDBJ databases">
        <title>Genomic Encyclopedia of Type Strains, Phase IV (KMG-IV): sequencing the most valuable type-strain genomes for metagenomic binning, comparative biology and taxonomic classification.</title>
        <authorList>
            <person name="Goeker M."/>
        </authorList>
    </citation>
    <scope>NUCLEOTIDE SEQUENCE [LARGE SCALE GENOMIC DNA]</scope>
    <source>
        <strain evidence="1 2">DSM 4194</strain>
    </source>
</reference>
<sequence length="86" mass="9623">MNLLFEKTDPQTIKVKIKDKGTSIDFDYMSMIKGLLSSGSLDKSELIGEFSSVEKSSIESMIRHLNECVPKHDEKVDLDTDPTSSL</sequence>
<proteinExistence type="predicted"/>
<gene>
    <name evidence="1" type="ORF">H4684_004018</name>
</gene>
<name>A0ABR9H9B3_9BACT</name>
<dbReference type="Proteomes" id="UP000639010">
    <property type="component" value="Unassembled WGS sequence"/>
</dbReference>
<protein>
    <submittedName>
        <fullName evidence="1">Uncharacterized protein</fullName>
    </submittedName>
</protein>